<dbReference type="Pfam" id="PF00501">
    <property type="entry name" value="AMP-binding"/>
    <property type="match status" value="2"/>
</dbReference>
<accession>A0A4R5BUD4</accession>
<evidence type="ECO:0000313" key="4">
    <source>
        <dbReference type="Proteomes" id="UP000294513"/>
    </source>
</evidence>
<dbReference type="PANTHER" id="PTHR22754:SF32">
    <property type="entry name" value="DISCO-INTERACTING PROTEIN 2"/>
    <property type="match status" value="1"/>
</dbReference>
<dbReference type="AlphaFoldDB" id="A0A4R5BUD4"/>
<comment type="caution">
    <text evidence="3">The sequence shown here is derived from an EMBL/GenBank/DDBJ whole genome shotgun (WGS) entry which is preliminary data.</text>
</comment>
<dbReference type="PANTHER" id="PTHR22754">
    <property type="entry name" value="DISCO-INTERACTING PROTEIN 2 DIP2 -RELATED"/>
    <property type="match status" value="1"/>
</dbReference>
<feature type="domain" description="AMP-dependent synthetase/ligase" evidence="2">
    <location>
        <begin position="155"/>
        <end position="394"/>
    </location>
</feature>
<dbReference type="GO" id="GO:0070566">
    <property type="term" value="F:adenylyltransferase activity"/>
    <property type="evidence" value="ECO:0007669"/>
    <property type="project" value="TreeGrafter"/>
</dbReference>
<dbReference type="Gene3D" id="3.40.50.12780">
    <property type="entry name" value="N-terminal domain of ligase-like"/>
    <property type="match status" value="1"/>
</dbReference>
<sequence>MSGAVTAPPETLPELLDAAARSSGRVWFSGDAGSPVSMTELWRRSERAAAFFRGRVEPGEAAALMLDASPDCLVSLLGAWRAGIAVASLPQRARGMRTDEYTEGVRRWCELVHAGVLAVPDHEMGSFQPLAQRVVPFSLCAGFGARRDATEAGDFIQFSSGSGGSPKGVRLTSSAIAANIKAILAGFGDPAREMVCCSWLPLSHDMGLIGACLTTLAGMGLPCRARELVLMPPAAFLARPESWLRACSERAATTTWAPNFALDMTARTLAAGRGGMLDLSALRIAIVAAEPVRADSLRRFAAATEAAGLDPLALCPAYGLAEAAVGVTCVPPGRSWTSVKVSAEDLGRGRWTPAAGSDGMELVSCGPPLPGMRIRTEGNPGPLSVGGPSLLSEYVGLPGCPPKGGWLTTSDLAAVREGELYVIGRLDDVIVVAGRKLHPGELEATASECTAVRPGNCVAVPDGAGRYVVIAEVRLGSGPAPSGLREACGWIRRRLVERHGAGPSAVEFVAPGTLPKTSSGKLQRSRLSALYGSRRLDVRATARFGSRR</sequence>
<gene>
    <name evidence="3" type="ORF">E1298_15660</name>
</gene>
<dbReference type="RefSeq" id="WP_131893789.1">
    <property type="nucleotide sequence ID" value="NZ_SMKU01000068.1"/>
</dbReference>
<reference evidence="3 4" key="1">
    <citation type="submission" date="2019-03" db="EMBL/GenBank/DDBJ databases">
        <title>Draft genome sequences of novel Actinobacteria.</title>
        <authorList>
            <person name="Sahin N."/>
            <person name="Ay H."/>
            <person name="Saygin H."/>
        </authorList>
    </citation>
    <scope>NUCLEOTIDE SEQUENCE [LARGE SCALE GENOMIC DNA]</scope>
    <source>
        <strain evidence="3 4">H3C3</strain>
    </source>
</reference>
<dbReference type="Proteomes" id="UP000294513">
    <property type="component" value="Unassembled WGS sequence"/>
</dbReference>
<dbReference type="InterPro" id="IPR045851">
    <property type="entry name" value="AMP-bd_C_sf"/>
</dbReference>
<protein>
    <recommendedName>
        <fullName evidence="2">AMP-dependent synthetase/ligase domain-containing protein</fullName>
    </recommendedName>
</protein>
<comment type="similarity">
    <text evidence="1">Belongs to the ATP-dependent AMP-binding enzyme family.</text>
</comment>
<dbReference type="InterPro" id="IPR042099">
    <property type="entry name" value="ANL_N_sf"/>
</dbReference>
<dbReference type="SUPFAM" id="SSF56801">
    <property type="entry name" value="Acetyl-CoA synthetase-like"/>
    <property type="match status" value="1"/>
</dbReference>
<dbReference type="GO" id="GO:0005886">
    <property type="term" value="C:plasma membrane"/>
    <property type="evidence" value="ECO:0007669"/>
    <property type="project" value="TreeGrafter"/>
</dbReference>
<dbReference type="Gene3D" id="3.30.300.30">
    <property type="match status" value="1"/>
</dbReference>
<feature type="domain" description="AMP-dependent synthetase/ligase" evidence="2">
    <location>
        <begin position="18"/>
        <end position="89"/>
    </location>
</feature>
<evidence type="ECO:0000313" key="3">
    <source>
        <dbReference type="EMBL" id="TDD87832.1"/>
    </source>
</evidence>
<organism evidence="3 4">
    <name type="scientific">Actinomadura rubrisoli</name>
    <dbReference type="NCBI Taxonomy" id="2530368"/>
    <lineage>
        <taxon>Bacteria</taxon>
        <taxon>Bacillati</taxon>
        <taxon>Actinomycetota</taxon>
        <taxon>Actinomycetes</taxon>
        <taxon>Streptosporangiales</taxon>
        <taxon>Thermomonosporaceae</taxon>
        <taxon>Actinomadura</taxon>
    </lineage>
</organism>
<keyword evidence="4" id="KW-1185">Reference proteome</keyword>
<dbReference type="OrthoDB" id="3671040at2"/>
<dbReference type="GO" id="GO:0006633">
    <property type="term" value="P:fatty acid biosynthetic process"/>
    <property type="evidence" value="ECO:0007669"/>
    <property type="project" value="TreeGrafter"/>
</dbReference>
<dbReference type="InterPro" id="IPR000873">
    <property type="entry name" value="AMP-dep_synth/lig_dom"/>
</dbReference>
<evidence type="ECO:0000259" key="2">
    <source>
        <dbReference type="Pfam" id="PF00501"/>
    </source>
</evidence>
<dbReference type="EMBL" id="SMKU01000068">
    <property type="protein sequence ID" value="TDD87832.1"/>
    <property type="molecule type" value="Genomic_DNA"/>
</dbReference>
<name>A0A4R5BUD4_9ACTN</name>
<evidence type="ECO:0000256" key="1">
    <source>
        <dbReference type="ARBA" id="ARBA00006432"/>
    </source>
</evidence>
<proteinExistence type="inferred from homology"/>